<dbReference type="Proteomes" id="UP000326678">
    <property type="component" value="Chromosome Gxm1"/>
</dbReference>
<organism evidence="1 2">
    <name type="scientific">Nostoc sphaeroides CCNUC1</name>
    <dbReference type="NCBI Taxonomy" id="2653204"/>
    <lineage>
        <taxon>Bacteria</taxon>
        <taxon>Bacillati</taxon>
        <taxon>Cyanobacteriota</taxon>
        <taxon>Cyanophyceae</taxon>
        <taxon>Nostocales</taxon>
        <taxon>Nostocaceae</taxon>
        <taxon>Nostoc</taxon>
    </lineage>
</organism>
<keyword evidence="2" id="KW-1185">Reference proteome</keyword>
<accession>A0A5P8W2Q7</accession>
<evidence type="ECO:0000313" key="1">
    <source>
        <dbReference type="EMBL" id="QFS47017.1"/>
    </source>
</evidence>
<sequence length="65" mass="7600">MSILGDIRQLPLWVALMVLTTVEEEQAPQEARYLLERSRSVPQDYRRGYGDFAMRSFCLRHAART</sequence>
<proteinExistence type="predicted"/>
<name>A0A5P8W2Q7_9NOSO</name>
<dbReference type="KEGG" id="nsh:GXM_04498"/>
<evidence type="ECO:0000313" key="2">
    <source>
        <dbReference type="Proteomes" id="UP000326678"/>
    </source>
</evidence>
<gene>
    <name evidence="1" type="ORF">GXM_04498</name>
</gene>
<dbReference type="AlphaFoldDB" id="A0A5P8W2Q7"/>
<reference evidence="1 2" key="1">
    <citation type="submission" date="2019-10" db="EMBL/GenBank/DDBJ databases">
        <title>Genomic and transcriptomic insights into the perfect genentic adaptation of a filamentous nitrogen-fixing cyanobacterium to rice fields.</title>
        <authorList>
            <person name="Chen Z."/>
        </authorList>
    </citation>
    <scope>NUCLEOTIDE SEQUENCE [LARGE SCALE GENOMIC DNA]</scope>
    <source>
        <strain evidence="1">CCNUC1</strain>
    </source>
</reference>
<dbReference type="EMBL" id="CP045226">
    <property type="protein sequence ID" value="QFS47017.1"/>
    <property type="molecule type" value="Genomic_DNA"/>
</dbReference>
<protein>
    <submittedName>
        <fullName evidence="1">Transposase</fullName>
    </submittedName>
</protein>